<protein>
    <submittedName>
        <fullName evidence="2">Uncharacterized protein</fullName>
    </submittedName>
</protein>
<accession>A0A0D0C5V4</accession>
<dbReference type="HOGENOM" id="CLU_692928_0_0_1"/>
<dbReference type="AlphaFoldDB" id="A0A0D0C5V4"/>
<reference evidence="3" key="2">
    <citation type="submission" date="2015-01" db="EMBL/GenBank/DDBJ databases">
        <title>Evolutionary Origins and Diversification of the Mycorrhizal Mutualists.</title>
        <authorList>
            <consortium name="DOE Joint Genome Institute"/>
            <consortium name="Mycorrhizal Genomics Consortium"/>
            <person name="Kohler A."/>
            <person name="Kuo A."/>
            <person name="Nagy L.G."/>
            <person name="Floudas D."/>
            <person name="Copeland A."/>
            <person name="Barry K.W."/>
            <person name="Cichocki N."/>
            <person name="Veneault-Fourrey C."/>
            <person name="LaButti K."/>
            <person name="Lindquist E.A."/>
            <person name="Lipzen A."/>
            <person name="Lundell T."/>
            <person name="Morin E."/>
            <person name="Murat C."/>
            <person name="Riley R."/>
            <person name="Ohm R."/>
            <person name="Sun H."/>
            <person name="Tunlid A."/>
            <person name="Henrissat B."/>
            <person name="Grigoriev I.V."/>
            <person name="Hibbett D.S."/>
            <person name="Martin F."/>
        </authorList>
    </citation>
    <scope>NUCLEOTIDE SEQUENCE [LARGE SCALE GENOMIC DNA]</scope>
    <source>
        <strain evidence="3">Ve08.2h10</strain>
    </source>
</reference>
<keyword evidence="1" id="KW-0175">Coiled coil</keyword>
<feature type="coiled-coil region" evidence="1">
    <location>
        <begin position="184"/>
        <end position="211"/>
    </location>
</feature>
<reference evidence="2 3" key="1">
    <citation type="submission" date="2014-04" db="EMBL/GenBank/DDBJ databases">
        <authorList>
            <consortium name="DOE Joint Genome Institute"/>
            <person name="Kuo A."/>
            <person name="Kohler A."/>
            <person name="Jargeat P."/>
            <person name="Nagy L.G."/>
            <person name="Floudas D."/>
            <person name="Copeland A."/>
            <person name="Barry K.W."/>
            <person name="Cichocki N."/>
            <person name="Veneault-Fourrey C."/>
            <person name="LaButti K."/>
            <person name="Lindquist E.A."/>
            <person name="Lipzen A."/>
            <person name="Lundell T."/>
            <person name="Morin E."/>
            <person name="Murat C."/>
            <person name="Sun H."/>
            <person name="Tunlid A."/>
            <person name="Henrissat B."/>
            <person name="Grigoriev I.V."/>
            <person name="Hibbett D.S."/>
            <person name="Martin F."/>
            <person name="Nordberg H.P."/>
            <person name="Cantor M.N."/>
            <person name="Hua S.X."/>
        </authorList>
    </citation>
    <scope>NUCLEOTIDE SEQUENCE [LARGE SCALE GENOMIC DNA]</scope>
    <source>
        <strain evidence="2 3">Ve08.2h10</strain>
    </source>
</reference>
<gene>
    <name evidence="2" type="ORF">PAXRUDRAFT_834529</name>
</gene>
<dbReference type="Proteomes" id="UP000054538">
    <property type="component" value="Unassembled WGS sequence"/>
</dbReference>
<dbReference type="OrthoDB" id="3026155at2759"/>
<evidence type="ECO:0000313" key="2">
    <source>
        <dbReference type="EMBL" id="KIK78497.1"/>
    </source>
</evidence>
<name>A0A0D0C5V4_9AGAM</name>
<dbReference type="EMBL" id="KN826572">
    <property type="protein sequence ID" value="KIK78497.1"/>
    <property type="molecule type" value="Genomic_DNA"/>
</dbReference>
<proteinExistence type="predicted"/>
<sequence>MEPDLIKLKASLAKVQAALGREEVVNYLRVQLADPAVVAKIANLRIDDTTKLANDTVSTCHSFDDATVKLQQVEDQQWASDWKNIRQAFVNATKQAIALEVIGNSFFSDFNSKVVDNLDWAEENWEAAIQLIKEFIEKPDGDRLDSGSQDVSQAYTDNRRLVTEFKGTFSSFVLTLSVQYDQSLAELQGDITALNAELARYQSLAAEIERALWEIAGIPWWMTWLISEILELFGITSAEEARKMLDLNYAQQQAIKAKQDAVRLQEAEVQARRAALESAQSTLLYLTDDVADIDGRLNEFASEWAQQHHDIILVLELMQAASDSATKRALITRLKLLGSSVDALLSAMQTYVQILKESGLFN</sequence>
<evidence type="ECO:0000313" key="3">
    <source>
        <dbReference type="Proteomes" id="UP000054538"/>
    </source>
</evidence>
<organism evidence="2 3">
    <name type="scientific">Paxillus rubicundulus Ve08.2h10</name>
    <dbReference type="NCBI Taxonomy" id="930991"/>
    <lineage>
        <taxon>Eukaryota</taxon>
        <taxon>Fungi</taxon>
        <taxon>Dikarya</taxon>
        <taxon>Basidiomycota</taxon>
        <taxon>Agaricomycotina</taxon>
        <taxon>Agaricomycetes</taxon>
        <taxon>Agaricomycetidae</taxon>
        <taxon>Boletales</taxon>
        <taxon>Paxilineae</taxon>
        <taxon>Paxillaceae</taxon>
        <taxon>Paxillus</taxon>
    </lineage>
</organism>
<keyword evidence="3" id="KW-1185">Reference proteome</keyword>
<dbReference type="Gene3D" id="1.20.1170.10">
    <property type="match status" value="1"/>
</dbReference>
<dbReference type="InParanoid" id="A0A0D0C5V4"/>
<evidence type="ECO:0000256" key="1">
    <source>
        <dbReference type="SAM" id="Coils"/>
    </source>
</evidence>